<dbReference type="AlphaFoldDB" id="A0AAV1R1C6"/>
<gene>
    <name evidence="1" type="ORF">DCAF_LOCUS4880</name>
</gene>
<protein>
    <submittedName>
        <fullName evidence="1">Uncharacterized protein</fullName>
    </submittedName>
</protein>
<evidence type="ECO:0000313" key="1">
    <source>
        <dbReference type="EMBL" id="CAK7327173.1"/>
    </source>
</evidence>
<keyword evidence="2" id="KW-1185">Reference proteome</keyword>
<comment type="caution">
    <text evidence="1">The sequence shown here is derived from an EMBL/GenBank/DDBJ whole genome shotgun (WGS) entry which is preliminary data.</text>
</comment>
<dbReference type="EMBL" id="CAWUPB010000851">
    <property type="protein sequence ID" value="CAK7327173.1"/>
    <property type="molecule type" value="Genomic_DNA"/>
</dbReference>
<proteinExistence type="predicted"/>
<sequence length="59" mass="6490">KLGCKILFTNGGRFGCRMVREVWIARLTCFVARGLEESLQGVCPFIGGILWVARACSKA</sequence>
<dbReference type="Proteomes" id="UP001314170">
    <property type="component" value="Unassembled WGS sequence"/>
</dbReference>
<organism evidence="1 2">
    <name type="scientific">Dovyalis caffra</name>
    <dbReference type="NCBI Taxonomy" id="77055"/>
    <lineage>
        <taxon>Eukaryota</taxon>
        <taxon>Viridiplantae</taxon>
        <taxon>Streptophyta</taxon>
        <taxon>Embryophyta</taxon>
        <taxon>Tracheophyta</taxon>
        <taxon>Spermatophyta</taxon>
        <taxon>Magnoliopsida</taxon>
        <taxon>eudicotyledons</taxon>
        <taxon>Gunneridae</taxon>
        <taxon>Pentapetalae</taxon>
        <taxon>rosids</taxon>
        <taxon>fabids</taxon>
        <taxon>Malpighiales</taxon>
        <taxon>Salicaceae</taxon>
        <taxon>Flacourtieae</taxon>
        <taxon>Dovyalis</taxon>
    </lineage>
</organism>
<reference evidence="1 2" key="1">
    <citation type="submission" date="2024-01" db="EMBL/GenBank/DDBJ databases">
        <authorList>
            <person name="Waweru B."/>
        </authorList>
    </citation>
    <scope>NUCLEOTIDE SEQUENCE [LARGE SCALE GENOMIC DNA]</scope>
</reference>
<accession>A0AAV1R1C6</accession>
<feature type="non-terminal residue" evidence="1">
    <location>
        <position position="1"/>
    </location>
</feature>
<name>A0AAV1R1C6_9ROSI</name>
<evidence type="ECO:0000313" key="2">
    <source>
        <dbReference type="Proteomes" id="UP001314170"/>
    </source>
</evidence>